<dbReference type="InterPro" id="IPR036249">
    <property type="entry name" value="Thioredoxin-like_sf"/>
</dbReference>
<dbReference type="PROSITE" id="PS51352">
    <property type="entry name" value="THIOREDOXIN_2"/>
    <property type="match status" value="1"/>
</dbReference>
<keyword evidence="2" id="KW-1133">Transmembrane helix</keyword>
<keyword evidence="5" id="KW-1185">Reference proteome</keyword>
<dbReference type="Pfam" id="PF00085">
    <property type="entry name" value="Thioredoxin"/>
    <property type="match status" value="1"/>
</dbReference>
<evidence type="ECO:0000256" key="2">
    <source>
        <dbReference type="SAM" id="Phobius"/>
    </source>
</evidence>
<dbReference type="Proteomes" id="UP000419144">
    <property type="component" value="Unassembled WGS sequence"/>
</dbReference>
<name>A0A640KK52_LEITA</name>
<organism evidence="4 5">
    <name type="scientific">Leishmania tarentolae</name>
    <name type="common">Sauroleishmania tarentolae</name>
    <dbReference type="NCBI Taxonomy" id="5689"/>
    <lineage>
        <taxon>Eukaryota</taxon>
        <taxon>Discoba</taxon>
        <taxon>Euglenozoa</taxon>
        <taxon>Kinetoplastea</taxon>
        <taxon>Metakinetoplastina</taxon>
        <taxon>Trypanosomatida</taxon>
        <taxon>Trypanosomatidae</taxon>
        <taxon>Leishmaniinae</taxon>
        <taxon>Leishmania</taxon>
        <taxon>lizard Leishmania</taxon>
    </lineage>
</organism>
<reference evidence="4" key="1">
    <citation type="submission" date="2019-11" db="EMBL/GenBank/DDBJ databases">
        <title>Leishmania tarentolae CDS.</title>
        <authorList>
            <person name="Goto Y."/>
            <person name="Yamagishi J."/>
        </authorList>
    </citation>
    <scope>NUCLEOTIDE SEQUENCE [LARGE SCALE GENOMIC DNA]</scope>
    <source>
        <strain evidence="4">Parrot Tar II</strain>
    </source>
</reference>
<dbReference type="GO" id="GO:0006457">
    <property type="term" value="P:protein folding"/>
    <property type="evidence" value="ECO:0007669"/>
    <property type="project" value="TreeGrafter"/>
</dbReference>
<evidence type="ECO:0000256" key="1">
    <source>
        <dbReference type="SAM" id="MobiDB-lite"/>
    </source>
</evidence>
<dbReference type="InterPro" id="IPR052643">
    <property type="entry name" value="ERP44"/>
</dbReference>
<comment type="caution">
    <text evidence="4">The sequence shown here is derived from an EMBL/GenBank/DDBJ whole genome shotgun (WGS) entry which is preliminary data.</text>
</comment>
<dbReference type="CDD" id="cd02961">
    <property type="entry name" value="PDI_a_family"/>
    <property type="match status" value="1"/>
</dbReference>
<keyword evidence="2" id="KW-0472">Membrane</keyword>
<dbReference type="GO" id="GO:0005789">
    <property type="term" value="C:endoplasmic reticulum membrane"/>
    <property type="evidence" value="ECO:0007669"/>
    <property type="project" value="TreeGrafter"/>
</dbReference>
<dbReference type="GO" id="GO:0005793">
    <property type="term" value="C:endoplasmic reticulum-Golgi intermediate compartment"/>
    <property type="evidence" value="ECO:0007669"/>
    <property type="project" value="TreeGrafter"/>
</dbReference>
<dbReference type="SUPFAM" id="SSF52833">
    <property type="entry name" value="Thioredoxin-like"/>
    <property type="match status" value="1"/>
</dbReference>
<dbReference type="VEuPathDB" id="TriTrypDB:LtaPh_2606200"/>
<dbReference type="PANTHER" id="PTHR46295">
    <property type="entry name" value="ENDOPLASMIC RETICULUM RESIDENT PROTEIN 44"/>
    <property type="match status" value="1"/>
</dbReference>
<dbReference type="AlphaFoldDB" id="A0A640KK52"/>
<evidence type="ECO:0000313" key="5">
    <source>
        <dbReference type="Proteomes" id="UP000419144"/>
    </source>
</evidence>
<dbReference type="Gene3D" id="3.40.30.10">
    <property type="entry name" value="Glutaredoxin"/>
    <property type="match status" value="1"/>
</dbReference>
<sequence>MMEKAHARNSHVVSWHTSRGGGKRPCVRACAGDRPGIRRDSALCVAVSVHCIPPPLLSSDMYVGEEKRRTAGARERVQETTLLHFPPHPLIEQLPQNGLAAHRPPLPFLPVRRQAVLHTTRNGAPSHKSTLHIPAPVFIAAFLSYTLALTHPHTPPLNKFSSQTSFFSMASRKARTFSRLALTFVVTFIVIFLIAVPPLHARGSSDSDIPSREMESVEEVHLGNYYDLVGHDQFVLLQFYADWCAYCREFSSLYDEFGQYVRIRPELGGRLLVGKVNGPKETRLQRRYKISGYPTVILVPPNKHAGPEFIDDRNFHQLLDFVQSEMAKAEYAITE</sequence>
<dbReference type="OrthoDB" id="427280at2759"/>
<dbReference type="EMBL" id="BLBS01000035">
    <property type="protein sequence ID" value="GET89425.1"/>
    <property type="molecule type" value="Genomic_DNA"/>
</dbReference>
<dbReference type="InterPro" id="IPR013766">
    <property type="entry name" value="Thioredoxin_domain"/>
</dbReference>
<evidence type="ECO:0000259" key="3">
    <source>
        <dbReference type="PROSITE" id="PS51352"/>
    </source>
</evidence>
<evidence type="ECO:0000313" key="4">
    <source>
        <dbReference type="EMBL" id="GET89425.1"/>
    </source>
</evidence>
<accession>A0A640KK52</accession>
<keyword evidence="2" id="KW-0812">Transmembrane</keyword>
<dbReference type="PANTHER" id="PTHR46295:SF1">
    <property type="entry name" value="ENDOPLASMIC RETICULUM RESIDENT PROTEIN 44"/>
    <property type="match status" value="1"/>
</dbReference>
<protein>
    <recommendedName>
        <fullName evidence="3">Thioredoxin domain-containing protein</fullName>
    </recommendedName>
</protein>
<dbReference type="GO" id="GO:0003756">
    <property type="term" value="F:protein disulfide isomerase activity"/>
    <property type="evidence" value="ECO:0007669"/>
    <property type="project" value="TreeGrafter"/>
</dbReference>
<dbReference type="InterPro" id="IPR017937">
    <property type="entry name" value="Thioredoxin_CS"/>
</dbReference>
<dbReference type="PROSITE" id="PS00194">
    <property type="entry name" value="THIOREDOXIN_1"/>
    <property type="match status" value="1"/>
</dbReference>
<feature type="transmembrane region" description="Helical" evidence="2">
    <location>
        <begin position="177"/>
        <end position="196"/>
    </location>
</feature>
<proteinExistence type="predicted"/>
<feature type="domain" description="Thioredoxin" evidence="3">
    <location>
        <begin position="190"/>
        <end position="327"/>
    </location>
</feature>
<feature type="region of interest" description="Disordered" evidence="1">
    <location>
        <begin position="1"/>
        <end position="24"/>
    </location>
</feature>
<gene>
    <name evidence="4" type="ORF">LtaPh_2606200</name>
</gene>